<evidence type="ECO:0000256" key="1">
    <source>
        <dbReference type="SAM" id="MobiDB-lite"/>
    </source>
</evidence>
<dbReference type="Ensembl" id="ENSCMMT00000023615.1">
    <property type="protein sequence ID" value="ENSCMMP00000021556.1"/>
    <property type="gene ID" value="ENSCMMG00000013581.1"/>
</dbReference>
<dbReference type="InterPro" id="IPR000742">
    <property type="entry name" value="EGF"/>
</dbReference>
<feature type="compositionally biased region" description="Pro residues" evidence="1">
    <location>
        <begin position="1"/>
        <end position="37"/>
    </location>
</feature>
<dbReference type="PANTHER" id="PTHR37999">
    <property type="entry name" value="MUCIN-17"/>
    <property type="match status" value="1"/>
</dbReference>
<protein>
    <recommendedName>
        <fullName evidence="2">SEA domain-containing protein</fullName>
    </recommendedName>
</protein>
<dbReference type="InterPro" id="IPR036364">
    <property type="entry name" value="SEA_dom_sf"/>
</dbReference>
<dbReference type="PROSITE" id="PS00022">
    <property type="entry name" value="EGF_1"/>
    <property type="match status" value="1"/>
</dbReference>
<dbReference type="PANTHER" id="PTHR37999:SF2">
    <property type="entry name" value="MUCIN-17"/>
    <property type="match status" value="1"/>
</dbReference>
<dbReference type="SMART" id="SM00200">
    <property type="entry name" value="SEA"/>
    <property type="match status" value="1"/>
</dbReference>
<dbReference type="InterPro" id="IPR053311">
    <property type="entry name" value="Mucosal_Integrity_Assoc"/>
</dbReference>
<dbReference type="PROSITE" id="PS50024">
    <property type="entry name" value="SEA"/>
    <property type="match status" value="1"/>
</dbReference>
<dbReference type="Gene3D" id="3.30.70.960">
    <property type="entry name" value="SEA domain"/>
    <property type="match status" value="1"/>
</dbReference>
<dbReference type="GO" id="GO:0071944">
    <property type="term" value="C:cell periphery"/>
    <property type="evidence" value="ECO:0007669"/>
    <property type="project" value="UniProtKB-ARBA"/>
</dbReference>
<keyword evidence="4" id="KW-1185">Reference proteome</keyword>
<evidence type="ECO:0000313" key="3">
    <source>
        <dbReference type="Ensembl" id="ENSCMMP00000021556.1"/>
    </source>
</evidence>
<dbReference type="SUPFAM" id="SSF57196">
    <property type="entry name" value="EGF/Laminin"/>
    <property type="match status" value="1"/>
</dbReference>
<evidence type="ECO:0000313" key="4">
    <source>
        <dbReference type="Proteomes" id="UP000694556"/>
    </source>
</evidence>
<feature type="region of interest" description="Disordered" evidence="1">
    <location>
        <begin position="1"/>
        <end position="38"/>
    </location>
</feature>
<organism evidence="3 4">
    <name type="scientific">Cairina moschata</name>
    <name type="common">Muscovy duck</name>
    <dbReference type="NCBI Taxonomy" id="8855"/>
    <lineage>
        <taxon>Eukaryota</taxon>
        <taxon>Metazoa</taxon>
        <taxon>Chordata</taxon>
        <taxon>Craniata</taxon>
        <taxon>Vertebrata</taxon>
        <taxon>Euteleostomi</taxon>
        <taxon>Archelosauria</taxon>
        <taxon>Archosauria</taxon>
        <taxon>Dinosauria</taxon>
        <taxon>Saurischia</taxon>
        <taxon>Theropoda</taxon>
        <taxon>Coelurosauria</taxon>
        <taxon>Aves</taxon>
        <taxon>Neognathae</taxon>
        <taxon>Galloanserae</taxon>
        <taxon>Anseriformes</taxon>
        <taxon>Anatidae</taxon>
        <taxon>Anatinae</taxon>
        <taxon>Cairina</taxon>
    </lineage>
</organism>
<dbReference type="Proteomes" id="UP000694556">
    <property type="component" value="Unassembled WGS sequence"/>
</dbReference>
<reference evidence="3" key="2">
    <citation type="submission" date="2025-09" db="UniProtKB">
        <authorList>
            <consortium name="Ensembl"/>
        </authorList>
    </citation>
    <scope>IDENTIFICATION</scope>
</reference>
<sequence>LHLPPLKPPPLVSLPPPPPQRPPPAPPAPQPPPPPPLLQVSLHLSPILPPLAFLPPPSLLPCLQFFPSPPSSPGSPHGTLTPGCPPRLPVTSALPAVVCQNGGTYDSIKCICHSDFYGPLCEYSSDSISTSIPVEGTIVANVELVVTVTNFNYTEELQDPLSEAYESFAKHFRQEMAKIYGSVPGYQGVKILSIRPAASSRGGVRVRRASVTLPEGTGLEVEHEVIFSTVASPDLTEEFQNKTQELVQKLRETAASQGDCEHDTSVVCLVVSDSPVVKNMTESSSLDALCQQLAPIGYQDYYYALNTSSTLRCVTNCTANTPGTINCNHGLCHVTRAGPQCL</sequence>
<dbReference type="Pfam" id="PF01390">
    <property type="entry name" value="SEA"/>
    <property type="match status" value="1"/>
</dbReference>
<name>A0A8C3CHV3_CAIMO</name>
<dbReference type="SUPFAM" id="SSF82671">
    <property type="entry name" value="SEA domain"/>
    <property type="match status" value="1"/>
</dbReference>
<dbReference type="AlphaFoldDB" id="A0A8C3CHV3"/>
<evidence type="ECO:0000259" key="2">
    <source>
        <dbReference type="PROSITE" id="PS50024"/>
    </source>
</evidence>
<reference evidence="3" key="1">
    <citation type="submission" date="2025-08" db="UniProtKB">
        <authorList>
            <consortium name="Ensembl"/>
        </authorList>
    </citation>
    <scope>IDENTIFICATION</scope>
</reference>
<proteinExistence type="predicted"/>
<dbReference type="InterPro" id="IPR000082">
    <property type="entry name" value="SEA_dom"/>
</dbReference>
<accession>A0A8C3CHV3</accession>
<feature type="domain" description="SEA" evidence="2">
    <location>
        <begin position="138"/>
        <end position="245"/>
    </location>
</feature>